<evidence type="ECO:0000313" key="2">
    <source>
        <dbReference type="EMBL" id="SVE24546.1"/>
    </source>
</evidence>
<feature type="compositionally biased region" description="Basic residues" evidence="1">
    <location>
        <begin position="10"/>
        <end position="23"/>
    </location>
</feature>
<dbReference type="EMBL" id="UINC01204018">
    <property type="protein sequence ID" value="SVE24546.1"/>
    <property type="molecule type" value="Genomic_DNA"/>
</dbReference>
<proteinExistence type="predicted"/>
<evidence type="ECO:0000256" key="1">
    <source>
        <dbReference type="SAM" id="MobiDB-lite"/>
    </source>
</evidence>
<sequence>ISYFRDSSRSKRQFKRVSKYPRD</sequence>
<feature type="non-terminal residue" evidence="2">
    <location>
        <position position="1"/>
    </location>
</feature>
<name>A0A383BWC5_9ZZZZ</name>
<feature type="region of interest" description="Disordered" evidence="1">
    <location>
        <begin position="1"/>
        <end position="23"/>
    </location>
</feature>
<protein>
    <submittedName>
        <fullName evidence="2">Uncharacterized protein</fullName>
    </submittedName>
</protein>
<reference evidence="2" key="1">
    <citation type="submission" date="2018-05" db="EMBL/GenBank/DDBJ databases">
        <authorList>
            <person name="Lanie J.A."/>
            <person name="Ng W.-L."/>
            <person name="Kazmierczak K.M."/>
            <person name="Andrzejewski T.M."/>
            <person name="Davidsen T.M."/>
            <person name="Wayne K.J."/>
            <person name="Tettelin H."/>
            <person name="Glass J.I."/>
            <person name="Rusch D."/>
            <person name="Podicherti R."/>
            <person name="Tsui H.-C.T."/>
            <person name="Winkler M.E."/>
        </authorList>
    </citation>
    <scope>NUCLEOTIDE SEQUENCE</scope>
</reference>
<dbReference type="AlphaFoldDB" id="A0A383BWC5"/>
<gene>
    <name evidence="2" type="ORF">METZ01_LOCUS477400</name>
</gene>
<organism evidence="2">
    <name type="scientific">marine metagenome</name>
    <dbReference type="NCBI Taxonomy" id="408172"/>
    <lineage>
        <taxon>unclassified sequences</taxon>
        <taxon>metagenomes</taxon>
        <taxon>ecological metagenomes</taxon>
    </lineage>
</organism>
<accession>A0A383BWC5</accession>